<keyword evidence="5 8" id="KW-0378">Hydrolase</keyword>
<dbReference type="OrthoDB" id="9805604at2"/>
<evidence type="ECO:0000313" key="8">
    <source>
        <dbReference type="EMBL" id="EFB75537.1"/>
    </source>
</evidence>
<dbReference type="PANTHER" id="PTHR21485">
    <property type="entry name" value="HAD SUPERFAMILY MEMBERS CMAS AND KDSC"/>
    <property type="match status" value="1"/>
</dbReference>
<feature type="binding site" evidence="7">
    <location>
        <position position="101"/>
    </location>
    <ligand>
        <name>Mg(2+)</name>
        <dbReference type="ChEBI" id="CHEBI:18420"/>
    </ligand>
</feature>
<dbReference type="Pfam" id="PF08282">
    <property type="entry name" value="Hydrolase_3"/>
    <property type="match status" value="1"/>
</dbReference>
<dbReference type="Proteomes" id="UP000003438">
    <property type="component" value="Unassembled WGS sequence"/>
</dbReference>
<dbReference type="EC" id="3.1.3.-" evidence="8"/>
<dbReference type="PIRSF" id="PIRSF006118">
    <property type="entry name" value="KDO8-P_Ptase"/>
    <property type="match status" value="1"/>
</dbReference>
<dbReference type="SFLD" id="SFLDS00003">
    <property type="entry name" value="Haloacid_Dehalogenase"/>
    <property type="match status" value="1"/>
</dbReference>
<proteinExistence type="inferred from homology"/>
<dbReference type="FunFam" id="3.40.50.1000:FF:000029">
    <property type="entry name" value="3-deoxy-D-manno-octulosonate 8-phosphate phosphatase KdsC"/>
    <property type="match status" value="1"/>
</dbReference>
<dbReference type="InterPro" id="IPR050793">
    <property type="entry name" value="CMP-NeuNAc_synthase"/>
</dbReference>
<accession>D1PP41</accession>
<dbReference type="SUPFAM" id="SSF56784">
    <property type="entry name" value="HAD-like"/>
    <property type="match status" value="1"/>
</dbReference>
<dbReference type="InterPro" id="IPR023214">
    <property type="entry name" value="HAD_sf"/>
</dbReference>
<comment type="cofactor">
    <cofactor evidence="1 7">
        <name>Mg(2+)</name>
        <dbReference type="ChEBI" id="CHEBI:18420"/>
    </cofactor>
</comment>
<dbReference type="SFLD" id="SFLDG01136">
    <property type="entry name" value="C1.6:_Phosphoserine_Phosphatas"/>
    <property type="match status" value="1"/>
</dbReference>
<keyword evidence="4 7" id="KW-0479">Metal-binding</keyword>
<dbReference type="InterPro" id="IPR010023">
    <property type="entry name" value="KdsC_fam"/>
</dbReference>
<dbReference type="EMBL" id="ACBY02000025">
    <property type="protein sequence ID" value="EFB75537.1"/>
    <property type="molecule type" value="Genomic_DNA"/>
</dbReference>
<dbReference type="NCBIfam" id="TIGR01670">
    <property type="entry name" value="KdsC-phosphatas"/>
    <property type="match status" value="1"/>
</dbReference>
<evidence type="ECO:0000256" key="7">
    <source>
        <dbReference type="PIRSR" id="PIRSR006118-2"/>
    </source>
</evidence>
<dbReference type="GO" id="GO:0016788">
    <property type="term" value="F:hydrolase activity, acting on ester bonds"/>
    <property type="evidence" value="ECO:0007669"/>
    <property type="project" value="InterPro"/>
</dbReference>
<comment type="caution">
    <text evidence="8">The sequence shown here is derived from an EMBL/GenBank/DDBJ whole genome shotgun (WGS) entry which is preliminary data.</text>
</comment>
<dbReference type="RefSeq" id="WP_007047521.1">
    <property type="nucleotide sequence ID" value="NZ_GG704769.1"/>
</dbReference>
<comment type="subunit">
    <text evidence="3">Homotetramer.</text>
</comment>
<evidence type="ECO:0000256" key="1">
    <source>
        <dbReference type="ARBA" id="ARBA00001946"/>
    </source>
</evidence>
<keyword evidence="6 7" id="KW-0460">Magnesium</keyword>
<dbReference type="eggNOG" id="COG1778">
    <property type="taxonomic scope" value="Bacteria"/>
</dbReference>
<dbReference type="STRING" id="411471.SUBVAR_06155"/>
<dbReference type="Gene3D" id="3.40.50.1000">
    <property type="entry name" value="HAD superfamily/HAD-like"/>
    <property type="match status" value="1"/>
</dbReference>
<keyword evidence="9" id="KW-1185">Reference proteome</keyword>
<reference evidence="8" key="1">
    <citation type="submission" date="2009-12" db="EMBL/GenBank/DDBJ databases">
        <authorList>
            <person name="Weinstock G."/>
            <person name="Sodergren E."/>
            <person name="Clifton S."/>
            <person name="Fulton L."/>
            <person name="Fulton B."/>
            <person name="Courtney L."/>
            <person name="Fronick C."/>
            <person name="Harrison M."/>
            <person name="Strong C."/>
            <person name="Farmer C."/>
            <person name="Delahaunty K."/>
            <person name="Markovic C."/>
            <person name="Hall O."/>
            <person name="Minx P."/>
            <person name="Tomlinson C."/>
            <person name="Mitreva M."/>
            <person name="Nelson J."/>
            <person name="Hou S."/>
            <person name="Wollam A."/>
            <person name="Pepin K.H."/>
            <person name="Johnson M."/>
            <person name="Bhonagiri V."/>
            <person name="Nash W.E."/>
            <person name="Warren W."/>
            <person name="Chinwalla A."/>
            <person name="Mardis E.R."/>
            <person name="Wilson R.K."/>
        </authorList>
    </citation>
    <scope>NUCLEOTIDE SEQUENCE [LARGE SCALE GENOMIC DNA]</scope>
    <source>
        <strain evidence="8">DSM 15176</strain>
    </source>
</reference>
<dbReference type="GO" id="GO:0008781">
    <property type="term" value="F:N-acylneuraminate cytidylyltransferase activity"/>
    <property type="evidence" value="ECO:0007669"/>
    <property type="project" value="TreeGrafter"/>
</dbReference>
<feature type="binding site" evidence="7">
    <location>
        <position position="8"/>
    </location>
    <ligand>
        <name>Mg(2+)</name>
        <dbReference type="ChEBI" id="CHEBI:18420"/>
    </ligand>
</feature>
<dbReference type="SFLD" id="SFLDG01138">
    <property type="entry name" value="C1.6.2:_Deoxy-d-mannose-octulo"/>
    <property type="match status" value="1"/>
</dbReference>
<organism evidence="8 9">
    <name type="scientific">Subdoligranulum variabile DSM 15176</name>
    <dbReference type="NCBI Taxonomy" id="411471"/>
    <lineage>
        <taxon>Bacteria</taxon>
        <taxon>Bacillati</taxon>
        <taxon>Bacillota</taxon>
        <taxon>Clostridia</taxon>
        <taxon>Eubacteriales</taxon>
        <taxon>Oscillospiraceae</taxon>
        <taxon>Subdoligranulum</taxon>
    </lineage>
</organism>
<dbReference type="AlphaFoldDB" id="D1PP41"/>
<dbReference type="PANTHER" id="PTHR21485:SF3">
    <property type="entry name" value="N-ACYLNEURAMINATE CYTIDYLYLTRANSFERASE"/>
    <property type="match status" value="1"/>
</dbReference>
<dbReference type="InterPro" id="IPR036412">
    <property type="entry name" value="HAD-like_sf"/>
</dbReference>
<sequence>MIRLLVLDVDGTLTDGGIYYDSHGTEIKKFAAKDGAGLLIAHAAGIRVMICTGREGEPVRRRAADLKITDVYQNVQVKSDFLRKFMAENGYTKEEVAYCGDDINDLAAMNLCGFVACPADASDIIRARADYICPQCGGHGAVRGAVQKILETDGRWKDAVFAAFGVPLD</sequence>
<evidence type="ECO:0000313" key="9">
    <source>
        <dbReference type="Proteomes" id="UP000003438"/>
    </source>
</evidence>
<name>D1PP41_9FIRM</name>
<gene>
    <name evidence="8" type="ORF">SUBVAR_06155</name>
</gene>
<feature type="binding site" evidence="7">
    <location>
        <position position="10"/>
    </location>
    <ligand>
        <name>substrate</name>
    </ligand>
</feature>
<comment type="similarity">
    <text evidence="2">Belongs to the KdsC family.</text>
</comment>
<evidence type="ECO:0000256" key="4">
    <source>
        <dbReference type="ARBA" id="ARBA00022723"/>
    </source>
</evidence>
<dbReference type="HOGENOM" id="CLU_106694_1_0_9"/>
<evidence type="ECO:0000256" key="2">
    <source>
        <dbReference type="ARBA" id="ARBA00005893"/>
    </source>
</evidence>
<evidence type="ECO:0000256" key="3">
    <source>
        <dbReference type="ARBA" id="ARBA00011881"/>
    </source>
</evidence>
<evidence type="ECO:0000256" key="6">
    <source>
        <dbReference type="ARBA" id="ARBA00022842"/>
    </source>
</evidence>
<evidence type="ECO:0000256" key="5">
    <source>
        <dbReference type="ARBA" id="ARBA00022801"/>
    </source>
</evidence>
<dbReference type="GO" id="GO:0046872">
    <property type="term" value="F:metal ion binding"/>
    <property type="evidence" value="ECO:0007669"/>
    <property type="project" value="UniProtKB-KW"/>
</dbReference>
<protein>
    <submittedName>
        <fullName evidence="8">3-deoxy-D-manno-octulosonate 8-phosphate phosphatase, YrbI family</fullName>
        <ecNumber evidence="8">3.1.3.-</ecNumber>
    </submittedName>
</protein>